<accession>A0A915KCQ8</accession>
<dbReference type="Proteomes" id="UP000887565">
    <property type="component" value="Unplaced"/>
</dbReference>
<organism evidence="1 2">
    <name type="scientific">Romanomermis culicivorax</name>
    <name type="common">Nematode worm</name>
    <dbReference type="NCBI Taxonomy" id="13658"/>
    <lineage>
        <taxon>Eukaryota</taxon>
        <taxon>Metazoa</taxon>
        <taxon>Ecdysozoa</taxon>
        <taxon>Nematoda</taxon>
        <taxon>Enoplea</taxon>
        <taxon>Dorylaimia</taxon>
        <taxon>Mermithida</taxon>
        <taxon>Mermithoidea</taxon>
        <taxon>Mermithidae</taxon>
        <taxon>Romanomermis</taxon>
    </lineage>
</organism>
<keyword evidence="1" id="KW-1185">Reference proteome</keyword>
<name>A0A915KCQ8_ROMCU</name>
<protein>
    <submittedName>
        <fullName evidence="2">Uncharacterized protein</fullName>
    </submittedName>
</protein>
<sequence length="170" mass="19596">AELFSVGGNVGRPSSKSVDVDLDNFSIFRRFKIGKSKVLLVVRGIFVEEISSKRRRLPNDERSTTNSYYIGRLGTKRGTHWPNNCWDFEANIDENFGLNVGPVWCKNFLQNVFFTRFYLFKKFPPFKNKISQTIIWILGEILTKILVQMSAQSGVRIEFKSKNAKFSSNI</sequence>
<evidence type="ECO:0000313" key="1">
    <source>
        <dbReference type="Proteomes" id="UP000887565"/>
    </source>
</evidence>
<dbReference type="AlphaFoldDB" id="A0A915KCQ8"/>
<dbReference type="WBParaSite" id="nRc.2.0.1.t36492-RA">
    <property type="protein sequence ID" value="nRc.2.0.1.t36492-RA"/>
    <property type="gene ID" value="nRc.2.0.1.g36492"/>
</dbReference>
<proteinExistence type="predicted"/>
<reference evidence="2" key="1">
    <citation type="submission" date="2022-11" db="UniProtKB">
        <authorList>
            <consortium name="WormBaseParasite"/>
        </authorList>
    </citation>
    <scope>IDENTIFICATION</scope>
</reference>
<evidence type="ECO:0000313" key="2">
    <source>
        <dbReference type="WBParaSite" id="nRc.2.0.1.t36492-RA"/>
    </source>
</evidence>